<feature type="compositionally biased region" description="Polar residues" evidence="5">
    <location>
        <begin position="113"/>
        <end position="142"/>
    </location>
</feature>
<feature type="domain" description="HNH/Endo VII superfamily nuclease toxins" evidence="7">
    <location>
        <begin position="766"/>
        <end position="826"/>
    </location>
</feature>
<evidence type="ECO:0000313" key="9">
    <source>
        <dbReference type="Proteomes" id="UP000242515"/>
    </source>
</evidence>
<dbReference type="Pfam" id="PF15657">
    <property type="entry name" value="Tox-HNH-EHHH"/>
    <property type="match status" value="1"/>
</dbReference>
<keyword evidence="4" id="KW-0843">Virulence</keyword>
<dbReference type="InterPro" id="IPR025157">
    <property type="entry name" value="Hemagglutinin_rpt"/>
</dbReference>
<organism evidence="8 9">
    <name type="scientific">Rosenbergiella nectarea</name>
    <dbReference type="NCBI Taxonomy" id="988801"/>
    <lineage>
        <taxon>Bacteria</taxon>
        <taxon>Pseudomonadati</taxon>
        <taxon>Pseudomonadota</taxon>
        <taxon>Gammaproteobacteria</taxon>
        <taxon>Enterobacterales</taxon>
        <taxon>Erwiniaceae</taxon>
        <taxon>Rosenbergiella</taxon>
    </lineage>
</organism>
<evidence type="ECO:0000256" key="4">
    <source>
        <dbReference type="ARBA" id="ARBA00023026"/>
    </source>
</evidence>
<evidence type="ECO:0000259" key="6">
    <source>
        <dbReference type="Pfam" id="PF04829"/>
    </source>
</evidence>
<comment type="subcellular location">
    <subcellularLocation>
        <location evidence="1">Target cell</location>
        <location evidence="1">Target cell cytoplasm</location>
    </subcellularLocation>
</comment>
<dbReference type="STRING" id="988801.SAMN05216522_1127"/>
<gene>
    <name evidence="8" type="ORF">SAMN05216522_1127</name>
</gene>
<dbReference type="Pfam" id="PF13332">
    <property type="entry name" value="Fil_haemagg_2"/>
    <property type="match status" value="1"/>
</dbReference>
<evidence type="ECO:0000256" key="2">
    <source>
        <dbReference type="ARBA" id="ARBA00022656"/>
    </source>
</evidence>
<feature type="region of interest" description="Disordered" evidence="5">
    <location>
        <begin position="1"/>
        <end position="29"/>
    </location>
</feature>
<protein>
    <submittedName>
        <fullName evidence="8">Filamentous hemagglutinin</fullName>
    </submittedName>
</protein>
<dbReference type="Proteomes" id="UP000242515">
    <property type="component" value="Unassembled WGS sequence"/>
</dbReference>
<dbReference type="InterPro" id="IPR006914">
    <property type="entry name" value="VENN_dom"/>
</dbReference>
<feature type="compositionally biased region" description="Polar residues" evidence="5">
    <location>
        <begin position="726"/>
        <end position="739"/>
    </location>
</feature>
<keyword evidence="9" id="KW-1185">Reference proteome</keyword>
<feature type="region of interest" description="Disordered" evidence="5">
    <location>
        <begin position="161"/>
        <end position="183"/>
    </location>
</feature>
<feature type="domain" description="VENN motif-containing" evidence="6">
    <location>
        <begin position="520"/>
        <end position="569"/>
    </location>
</feature>
<feature type="region of interest" description="Disordered" evidence="5">
    <location>
        <begin position="803"/>
        <end position="826"/>
    </location>
</feature>
<keyword evidence="3" id="KW-1266">Target cell cytoplasm</keyword>
<reference evidence="9" key="1">
    <citation type="submission" date="2016-10" db="EMBL/GenBank/DDBJ databases">
        <authorList>
            <person name="Varghese N."/>
            <person name="Submissions S."/>
        </authorList>
    </citation>
    <scope>NUCLEOTIDE SEQUENCE [LARGE SCALE GENOMIC DNA]</scope>
    <source>
        <strain evidence="9">8N4</strain>
    </source>
</reference>
<dbReference type="GO" id="GO:0003824">
    <property type="term" value="F:catalytic activity"/>
    <property type="evidence" value="ECO:0007669"/>
    <property type="project" value="UniProtKB-ARBA"/>
</dbReference>
<dbReference type="Pfam" id="PF04829">
    <property type="entry name" value="PT-VENN"/>
    <property type="match status" value="1"/>
</dbReference>
<evidence type="ECO:0000256" key="3">
    <source>
        <dbReference type="ARBA" id="ARBA00022913"/>
    </source>
</evidence>
<name>A0A1H9LP28_9GAMM</name>
<accession>A0A1H9LP28</accession>
<feature type="region of interest" description="Disordered" evidence="5">
    <location>
        <begin position="107"/>
        <end position="142"/>
    </location>
</feature>
<sequence length="826" mass="85359">MGVNLSYGNQRAHSEQKVAQQTHSGSQLTAGRDLRLQATQGDIDIAGSQLKAGRDTTLSAAQDILLHSSQDSETLSGNNSSHGGSLGVGIGASGNSAGISISASVNASKGKENGSSLTHQETTLDSGGQVTLHSGRDTTLTGGQVNGERIVAEVGRNLTLTSEQDSNRYDSKQQSASAGGSFTFGTMTPSGSLNLSKDKMHSTYDSVQEQTGLFAGKGGFDVKVGEHTQLNGAVIGSTASAEHNRLETGTLGFSDIENQAAYKVEHQSVGASTGAGSAGNFIGNLGNALAIAGNKDKNDSSTTHAAVSDGTIIINDTAKQQQNVDVLSRDVAHANQTLSPIFDKEKEQQRMQTLQLIGEVGNQAADIARKQGDIAGVKAQSDPAALEAARAELMVNGNSHPTAEQVAKQAYQTAQGAFGTGSSLQQAITASTAAIQGLAGGDLAKALAGGAAPYIAEVIHRQTTSADGEVNKTANLMAHAVVNAALSLAKGENALAGASSAVTAEAVGMISQAYYGKKASELSEDEKQKVSALASLAAGLAGGLVGGDTASAVSGMQTGKVTVENNNLSAVARLGVTACAEVAACRNMVVEKGLGALLGIGAAKTALDNLSSSERDYVFSVAMSGKADLIEQLTPEQRAAYNYMIGQDQKGLITVFPIPDRELTDGKLINPGHSDQQGIVNTGNNQPLESGPTHTGNSDGLANTGGTSTVTPLPDGPSKDDLAYQSIDSRPENMSPSGSGRSGAFNEAKRKSGIPTSRQPDRVTENYDRRGNKQPGKVYEFDVINLQGKPETIKIRYDAKGHFFGDNDSQNRGPHFNDAEGNHYDY</sequence>
<evidence type="ECO:0000313" key="8">
    <source>
        <dbReference type="EMBL" id="SER12895.1"/>
    </source>
</evidence>
<feature type="region of interest" description="Disordered" evidence="5">
    <location>
        <begin position="664"/>
        <end position="774"/>
    </location>
</feature>
<proteinExistence type="predicted"/>
<feature type="compositionally biased region" description="Basic and acidic residues" evidence="5">
    <location>
        <begin position="759"/>
        <end position="771"/>
    </location>
</feature>
<feature type="compositionally biased region" description="Polar residues" evidence="5">
    <location>
        <begin position="673"/>
        <end position="711"/>
    </location>
</feature>
<evidence type="ECO:0000259" key="7">
    <source>
        <dbReference type="Pfam" id="PF15657"/>
    </source>
</evidence>
<dbReference type="AlphaFoldDB" id="A0A1H9LP28"/>
<feature type="compositionally biased region" description="Basic and acidic residues" evidence="5">
    <location>
        <begin position="815"/>
        <end position="826"/>
    </location>
</feature>
<evidence type="ECO:0000256" key="1">
    <source>
        <dbReference type="ARBA" id="ARBA00004219"/>
    </source>
</evidence>
<feature type="compositionally biased region" description="Polar residues" evidence="5">
    <location>
        <begin position="172"/>
        <end position="183"/>
    </location>
</feature>
<evidence type="ECO:0000256" key="5">
    <source>
        <dbReference type="SAM" id="MobiDB-lite"/>
    </source>
</evidence>
<dbReference type="InterPro" id="IPR028048">
    <property type="entry name" value="Tox-HNH-EHHH"/>
</dbReference>
<keyword evidence="2" id="KW-0800">Toxin</keyword>
<dbReference type="EMBL" id="FOGC01000012">
    <property type="protein sequence ID" value="SER12895.1"/>
    <property type="molecule type" value="Genomic_DNA"/>
</dbReference>
<dbReference type="GO" id="GO:0090729">
    <property type="term" value="F:toxin activity"/>
    <property type="evidence" value="ECO:0007669"/>
    <property type="project" value="UniProtKB-KW"/>
</dbReference>